<dbReference type="PANTHER" id="PTHR12231:SF253">
    <property type="entry name" value="DPR-INTERACTING PROTEIN ETA, ISOFORM B-RELATED"/>
    <property type="match status" value="1"/>
</dbReference>
<dbReference type="GO" id="GO:0005886">
    <property type="term" value="C:plasma membrane"/>
    <property type="evidence" value="ECO:0007669"/>
    <property type="project" value="UniProtKB-SubCell"/>
</dbReference>
<evidence type="ECO:0000256" key="5">
    <source>
        <dbReference type="ARBA" id="ARBA00023136"/>
    </source>
</evidence>
<feature type="domain" description="Ig-like" evidence="9">
    <location>
        <begin position="2"/>
        <end position="86"/>
    </location>
</feature>
<feature type="non-terminal residue" evidence="10">
    <location>
        <position position="1"/>
    </location>
</feature>
<evidence type="ECO:0000256" key="3">
    <source>
        <dbReference type="ARBA" id="ARBA00022729"/>
    </source>
</evidence>
<dbReference type="FunFam" id="2.60.40.10:FF:000376">
    <property type="entry name" value="CLUMA_CG000981, isoform A"/>
    <property type="match status" value="1"/>
</dbReference>
<keyword evidence="3" id="KW-0732">Signal</keyword>
<dbReference type="InterPro" id="IPR007110">
    <property type="entry name" value="Ig-like_dom"/>
</dbReference>
<dbReference type="SMART" id="SM00409">
    <property type="entry name" value="IG"/>
    <property type="match status" value="2"/>
</dbReference>
<dbReference type="EMBL" id="CAJVCH010525703">
    <property type="protein sequence ID" value="CAG7822206.1"/>
    <property type="molecule type" value="Genomic_DNA"/>
</dbReference>
<keyword evidence="4" id="KW-0677">Repeat</keyword>
<comment type="subcellular location">
    <subcellularLocation>
        <location evidence="1">Cell membrane</location>
    </subcellularLocation>
</comment>
<dbReference type="InterPro" id="IPR003599">
    <property type="entry name" value="Ig_sub"/>
</dbReference>
<dbReference type="InterPro" id="IPR003598">
    <property type="entry name" value="Ig_sub2"/>
</dbReference>
<dbReference type="SMART" id="SM00408">
    <property type="entry name" value="IGc2"/>
    <property type="match status" value="2"/>
</dbReference>
<keyword evidence="7" id="KW-0325">Glycoprotein</keyword>
<reference evidence="10" key="1">
    <citation type="submission" date="2021-06" db="EMBL/GenBank/DDBJ databases">
        <authorList>
            <person name="Hodson N. C."/>
            <person name="Mongue J. A."/>
            <person name="Jaron S. K."/>
        </authorList>
    </citation>
    <scope>NUCLEOTIDE SEQUENCE</scope>
</reference>
<evidence type="ECO:0000256" key="8">
    <source>
        <dbReference type="ARBA" id="ARBA00023319"/>
    </source>
</evidence>
<dbReference type="Pfam" id="PF13927">
    <property type="entry name" value="Ig_3"/>
    <property type="match status" value="2"/>
</dbReference>
<evidence type="ECO:0000256" key="4">
    <source>
        <dbReference type="ARBA" id="ARBA00022737"/>
    </source>
</evidence>
<keyword evidence="5" id="KW-0472">Membrane</keyword>
<evidence type="ECO:0000256" key="1">
    <source>
        <dbReference type="ARBA" id="ARBA00004236"/>
    </source>
</evidence>
<organism evidence="10 11">
    <name type="scientific">Allacma fusca</name>
    <dbReference type="NCBI Taxonomy" id="39272"/>
    <lineage>
        <taxon>Eukaryota</taxon>
        <taxon>Metazoa</taxon>
        <taxon>Ecdysozoa</taxon>
        <taxon>Arthropoda</taxon>
        <taxon>Hexapoda</taxon>
        <taxon>Collembola</taxon>
        <taxon>Symphypleona</taxon>
        <taxon>Sminthuridae</taxon>
        <taxon>Allacma</taxon>
    </lineage>
</organism>
<keyword evidence="8" id="KW-0393">Immunoglobulin domain</keyword>
<evidence type="ECO:0000313" key="10">
    <source>
        <dbReference type="EMBL" id="CAG7822206.1"/>
    </source>
</evidence>
<sequence length="343" mass="38709">PPQIIDQDTSIDLVAKEGSNVTLYCKAKGHPEPYVMWRREDNKEIQYNGNPVNVIDGEVFPIVKISRLHMGAYLCIASNGIPPSISKRVEVKVQFPPMMTIPHQLEGAYLGQDVTLECQTEAHPKSINYWTTEKGDMIVSGDKYESLLVDISYQMYMQLKIRNLTRADFGTFKCVAKNSLGETDGNIKLYEIPAPSTTTTTTMKTTPLPNKKPRKKVNKVNEVIVETGYDEWSNDKGQPSYEDLQNNGMSSSSGVMSSSQHRWFLAPILLLEYGWDSLWKKVENKMFHQSSRSDNGPVSFPAPSPQHIASRCRSHSSVYHDDKQLNLTLMFQVGLLGHTHVRI</sequence>
<keyword evidence="2" id="KW-1003">Cell membrane</keyword>
<evidence type="ECO:0000313" key="11">
    <source>
        <dbReference type="Proteomes" id="UP000708208"/>
    </source>
</evidence>
<keyword evidence="6" id="KW-1015">Disulfide bond</keyword>
<dbReference type="GO" id="GO:0043005">
    <property type="term" value="C:neuron projection"/>
    <property type="evidence" value="ECO:0007669"/>
    <property type="project" value="TreeGrafter"/>
</dbReference>
<dbReference type="AlphaFoldDB" id="A0A8J2PPC7"/>
<name>A0A8J2PPC7_9HEXA</name>
<accession>A0A8J2PPC7</accession>
<evidence type="ECO:0000256" key="6">
    <source>
        <dbReference type="ARBA" id="ARBA00023157"/>
    </source>
</evidence>
<comment type="caution">
    <text evidence="10">The sequence shown here is derived from an EMBL/GenBank/DDBJ whole genome shotgun (WGS) entry which is preliminary data.</text>
</comment>
<feature type="domain" description="Ig-like" evidence="9">
    <location>
        <begin position="96"/>
        <end position="188"/>
    </location>
</feature>
<keyword evidence="11" id="KW-1185">Reference proteome</keyword>
<dbReference type="PANTHER" id="PTHR12231">
    <property type="entry name" value="CTX-RELATED TYPE I TRANSMEMBRANE PROTEIN"/>
    <property type="match status" value="1"/>
</dbReference>
<evidence type="ECO:0000256" key="7">
    <source>
        <dbReference type="ARBA" id="ARBA00023180"/>
    </source>
</evidence>
<evidence type="ECO:0000259" key="9">
    <source>
        <dbReference type="PROSITE" id="PS50835"/>
    </source>
</evidence>
<proteinExistence type="predicted"/>
<dbReference type="FunFam" id="2.60.40.10:FF:000328">
    <property type="entry name" value="CLUMA_CG000981, isoform A"/>
    <property type="match status" value="1"/>
</dbReference>
<dbReference type="OrthoDB" id="10012075at2759"/>
<dbReference type="Proteomes" id="UP000708208">
    <property type="component" value="Unassembled WGS sequence"/>
</dbReference>
<gene>
    <name evidence="10" type="ORF">AFUS01_LOCUS32489</name>
</gene>
<protein>
    <recommendedName>
        <fullName evidence="9">Ig-like domain-containing protein</fullName>
    </recommendedName>
</protein>
<evidence type="ECO:0000256" key="2">
    <source>
        <dbReference type="ARBA" id="ARBA00022475"/>
    </source>
</evidence>
<dbReference type="PROSITE" id="PS50835">
    <property type="entry name" value="IG_LIKE"/>
    <property type="match status" value="2"/>
</dbReference>
<dbReference type="InterPro" id="IPR051170">
    <property type="entry name" value="Neural/epithelial_adhesion"/>
</dbReference>